<keyword evidence="2" id="KW-1185">Reference proteome</keyword>
<reference evidence="3" key="1">
    <citation type="submission" date="2022-11" db="UniProtKB">
        <authorList>
            <consortium name="WormBaseParasite"/>
        </authorList>
    </citation>
    <scope>IDENTIFICATION</scope>
</reference>
<protein>
    <submittedName>
        <fullName evidence="3">Uncharacterized protein</fullName>
    </submittedName>
</protein>
<name>A0A914H0W1_GLORO</name>
<dbReference type="PANTHER" id="PTHR11440">
    <property type="entry name" value="LECITHIN-CHOLESTEROL ACYLTRANSFERASE-RELATED"/>
    <property type="match status" value="1"/>
</dbReference>
<dbReference type="InterPro" id="IPR029058">
    <property type="entry name" value="AB_hydrolase_fold"/>
</dbReference>
<evidence type="ECO:0000313" key="3">
    <source>
        <dbReference type="WBParaSite" id="Gr19_v10_g12597.t1"/>
    </source>
</evidence>
<dbReference type="GO" id="GO:0008374">
    <property type="term" value="F:O-acyltransferase activity"/>
    <property type="evidence" value="ECO:0007669"/>
    <property type="project" value="InterPro"/>
</dbReference>
<feature type="signal peptide" evidence="1">
    <location>
        <begin position="1"/>
        <end position="25"/>
    </location>
</feature>
<dbReference type="AlphaFoldDB" id="A0A914H0W1"/>
<keyword evidence="1" id="KW-0732">Signal</keyword>
<proteinExistence type="predicted"/>
<organism evidence="2 3">
    <name type="scientific">Globodera rostochiensis</name>
    <name type="common">Golden nematode worm</name>
    <name type="synonym">Heterodera rostochiensis</name>
    <dbReference type="NCBI Taxonomy" id="31243"/>
    <lineage>
        <taxon>Eukaryota</taxon>
        <taxon>Metazoa</taxon>
        <taxon>Ecdysozoa</taxon>
        <taxon>Nematoda</taxon>
        <taxon>Chromadorea</taxon>
        <taxon>Rhabditida</taxon>
        <taxon>Tylenchina</taxon>
        <taxon>Tylenchomorpha</taxon>
        <taxon>Tylenchoidea</taxon>
        <taxon>Heteroderidae</taxon>
        <taxon>Heteroderinae</taxon>
        <taxon>Globodera</taxon>
    </lineage>
</organism>
<dbReference type="GO" id="GO:0006629">
    <property type="term" value="P:lipid metabolic process"/>
    <property type="evidence" value="ECO:0007669"/>
    <property type="project" value="InterPro"/>
</dbReference>
<dbReference type="Gene3D" id="3.40.50.1820">
    <property type="entry name" value="alpha/beta hydrolase"/>
    <property type="match status" value="1"/>
</dbReference>
<dbReference type="SUPFAM" id="SSF53474">
    <property type="entry name" value="alpha/beta-Hydrolases"/>
    <property type="match status" value="1"/>
</dbReference>
<dbReference type="WBParaSite" id="Gr19_v10_g12597.t1">
    <property type="protein sequence ID" value="Gr19_v10_g12597.t1"/>
    <property type="gene ID" value="Gr19_v10_g12597"/>
</dbReference>
<evidence type="ECO:0000313" key="2">
    <source>
        <dbReference type="Proteomes" id="UP000887572"/>
    </source>
</evidence>
<dbReference type="Pfam" id="PF02450">
    <property type="entry name" value="LCAT"/>
    <property type="match status" value="1"/>
</dbReference>
<dbReference type="InterPro" id="IPR003386">
    <property type="entry name" value="LACT/PDAT_acylTrfase"/>
</dbReference>
<sequence>MPKSSSIFALIILFFVSFGIHSSFGGAIEPQNDVAVVKKTAKANTKTLAPIILLHGYLASKAYVNGHNIPFPADLADVCLRNWKDLKAWINPMLGDSRFINRQACLLHMLSLHYDPATKVFSNQPNVNVTFLGDKPFGSVWPTVCLLTSEITPWGFPCRDSSNLKWDEAQFMPMVQHFEEKHGYERDVTLLGAPYDWRRTANMVEMDSYFANLTNLIEKSVNASGQKAFLVCHSMGNLIVNYFLNRRVGKEWQQKYLNGTINVSAPWAGSLMLVEQILSGNANRLQFGGSLVLSDSTVRSFIRTMPSSFAMLPSALAFPPNQTLLTLAGVDYSTKNMDAFLALAGSAHMAPLYHELTETVDAQKYTPMFCVHSNIADGVPIFYNYTKGIGKSPKAKMGDGDALVNIESLRVCQKWMDEGKLVKKVVEIDGPTHMAILQEAKFYKAVETIMGL</sequence>
<accession>A0A914H0W1</accession>
<dbReference type="Proteomes" id="UP000887572">
    <property type="component" value="Unplaced"/>
</dbReference>
<feature type="chain" id="PRO_5036873218" evidence="1">
    <location>
        <begin position="26"/>
        <end position="452"/>
    </location>
</feature>
<evidence type="ECO:0000256" key="1">
    <source>
        <dbReference type="SAM" id="SignalP"/>
    </source>
</evidence>